<keyword evidence="1" id="KW-0472">Membrane</keyword>
<dbReference type="Proteomes" id="UP000604273">
    <property type="component" value="Unassembled WGS sequence"/>
</dbReference>
<dbReference type="EMBL" id="JABFAI010000110">
    <property type="protein sequence ID" value="KAF4954922.1"/>
    <property type="molecule type" value="Genomic_DNA"/>
</dbReference>
<accession>A0A8H4TBJ4</accession>
<evidence type="ECO:0000313" key="2">
    <source>
        <dbReference type="EMBL" id="KAF4954922.1"/>
    </source>
</evidence>
<feature type="transmembrane region" description="Helical" evidence="1">
    <location>
        <begin position="86"/>
        <end position="106"/>
    </location>
</feature>
<feature type="transmembrane region" description="Helical" evidence="1">
    <location>
        <begin position="12"/>
        <end position="37"/>
    </location>
</feature>
<keyword evidence="1" id="KW-1133">Transmembrane helix</keyword>
<protein>
    <submittedName>
        <fullName evidence="2">Uncharacterized protein</fullName>
    </submittedName>
</protein>
<dbReference type="OrthoDB" id="5077305at2759"/>
<sequence>MTVSMSLMGEKQSLAMCYGYVLVAMVQLSLVIVASVLHRDVTPYKKVAHKSYQRATRIASGTALLLMAVQVYLSVIIPFLGGPNVVIVWFLLAQVVCTVYNCYIPLKYLGSVVTPPTEDEKLLADQDDLELKALSEKMDPVYFDGQSRVADYKSMESVQLSGPGDACLV</sequence>
<organism evidence="2 3">
    <name type="scientific">Fusarium gaditjirri</name>
    <dbReference type="NCBI Taxonomy" id="282569"/>
    <lineage>
        <taxon>Eukaryota</taxon>
        <taxon>Fungi</taxon>
        <taxon>Dikarya</taxon>
        <taxon>Ascomycota</taxon>
        <taxon>Pezizomycotina</taxon>
        <taxon>Sordariomycetes</taxon>
        <taxon>Hypocreomycetidae</taxon>
        <taxon>Hypocreales</taxon>
        <taxon>Nectriaceae</taxon>
        <taxon>Fusarium</taxon>
        <taxon>Fusarium nisikadoi species complex</taxon>
    </lineage>
</organism>
<dbReference type="AlphaFoldDB" id="A0A8H4TBJ4"/>
<evidence type="ECO:0000256" key="1">
    <source>
        <dbReference type="SAM" id="Phobius"/>
    </source>
</evidence>
<evidence type="ECO:0000313" key="3">
    <source>
        <dbReference type="Proteomes" id="UP000604273"/>
    </source>
</evidence>
<proteinExistence type="predicted"/>
<reference evidence="2" key="1">
    <citation type="journal article" date="2020" name="BMC Genomics">
        <title>Correction to: Identification and distribution of gene clusters required for synthesis of sphingolipid metabolism inhibitors in diverse species of the filamentous fungus Fusarium.</title>
        <authorList>
            <person name="Kim H.S."/>
            <person name="Lohmar J.M."/>
            <person name="Busman M."/>
            <person name="Brown D.W."/>
            <person name="Naumann T.A."/>
            <person name="Divon H.H."/>
            <person name="Lysoe E."/>
            <person name="Uhlig S."/>
            <person name="Proctor R.H."/>
        </authorList>
    </citation>
    <scope>NUCLEOTIDE SEQUENCE</scope>
    <source>
        <strain evidence="2">NRRL 45417</strain>
    </source>
</reference>
<keyword evidence="1" id="KW-0812">Transmembrane</keyword>
<reference evidence="2" key="2">
    <citation type="submission" date="2020-05" db="EMBL/GenBank/DDBJ databases">
        <authorList>
            <person name="Kim H.-S."/>
            <person name="Proctor R.H."/>
            <person name="Brown D.W."/>
        </authorList>
    </citation>
    <scope>NUCLEOTIDE SEQUENCE</scope>
    <source>
        <strain evidence="2">NRRL 45417</strain>
    </source>
</reference>
<feature type="transmembrane region" description="Helical" evidence="1">
    <location>
        <begin position="58"/>
        <end position="80"/>
    </location>
</feature>
<gene>
    <name evidence="2" type="ORF">FGADI_4922</name>
</gene>
<comment type="caution">
    <text evidence="2">The sequence shown here is derived from an EMBL/GenBank/DDBJ whole genome shotgun (WGS) entry which is preliminary data.</text>
</comment>
<name>A0A8H4TBJ4_9HYPO</name>
<keyword evidence="3" id="KW-1185">Reference proteome</keyword>